<dbReference type="InterPro" id="IPR047640">
    <property type="entry name" value="RpiR-like"/>
</dbReference>
<dbReference type="PANTHER" id="PTHR30514:SF1">
    <property type="entry name" value="HTH-TYPE TRANSCRIPTIONAL REGULATOR HEXR-RELATED"/>
    <property type="match status" value="1"/>
</dbReference>
<dbReference type="GO" id="GO:0003700">
    <property type="term" value="F:DNA-binding transcription factor activity"/>
    <property type="evidence" value="ECO:0007669"/>
    <property type="project" value="InterPro"/>
</dbReference>
<sequence length="293" mass="32219">MSVEGNILSARAELSEAEDRLATYVLAHPDLVLGMNVKQLAKAAGTSPSTVSRFARRVQFPGYNELKLQLSFDRNNPSTAVTIDPEIKANETLSNIEAKLLQNADRSLHETVEAVQPDELAKLLRWLKRAEQVVCFGMSASYLVAQDIVQKWSRLGVNCLATDDLNQLLPLAAARDGEKKLFWFVSNSGETPEVLIGSRLVQEAGGKVVALTTLGANSLSRRADIVMTTSAPLEANVRFAATQSLHAQLMLVDIIYYAYVSRNYPQAKGAIVASRKIVDDYKNVFRAGFRGRH</sequence>
<proteinExistence type="predicted"/>
<dbReference type="GO" id="GO:0097367">
    <property type="term" value="F:carbohydrate derivative binding"/>
    <property type="evidence" value="ECO:0007669"/>
    <property type="project" value="InterPro"/>
</dbReference>
<dbReference type="STRING" id="1291734.FD02_GL000250"/>
<dbReference type="EMBL" id="AZDJ01000030">
    <property type="protein sequence ID" value="KRK71065.1"/>
    <property type="molecule type" value="Genomic_DNA"/>
</dbReference>
<evidence type="ECO:0000259" key="5">
    <source>
        <dbReference type="PROSITE" id="PS51464"/>
    </source>
</evidence>
<dbReference type="CDD" id="cd05013">
    <property type="entry name" value="SIS_RpiR"/>
    <property type="match status" value="1"/>
</dbReference>
<dbReference type="InterPro" id="IPR009057">
    <property type="entry name" value="Homeodomain-like_sf"/>
</dbReference>
<keyword evidence="7" id="KW-1185">Reference proteome</keyword>
<dbReference type="AlphaFoldDB" id="A0A0R1JR26"/>
<dbReference type="InterPro" id="IPR001347">
    <property type="entry name" value="SIS_dom"/>
</dbReference>
<dbReference type="PROSITE" id="PS51071">
    <property type="entry name" value="HTH_RPIR"/>
    <property type="match status" value="1"/>
</dbReference>
<dbReference type="Pfam" id="PF01380">
    <property type="entry name" value="SIS"/>
    <property type="match status" value="1"/>
</dbReference>
<reference evidence="6 7" key="1">
    <citation type="journal article" date="2015" name="Genome Announc.">
        <title>Expanding the biotechnology potential of lactobacilli through comparative genomics of 213 strains and associated genera.</title>
        <authorList>
            <person name="Sun Z."/>
            <person name="Harris H.M."/>
            <person name="McCann A."/>
            <person name="Guo C."/>
            <person name="Argimon S."/>
            <person name="Zhang W."/>
            <person name="Yang X."/>
            <person name="Jeffery I.B."/>
            <person name="Cooney J.C."/>
            <person name="Kagawa T.F."/>
            <person name="Liu W."/>
            <person name="Song Y."/>
            <person name="Salvetti E."/>
            <person name="Wrobel A."/>
            <person name="Rasinkangas P."/>
            <person name="Parkhill J."/>
            <person name="Rea M.C."/>
            <person name="O'Sullivan O."/>
            <person name="Ritari J."/>
            <person name="Douillard F.P."/>
            <person name="Paul Ross R."/>
            <person name="Yang R."/>
            <person name="Briner A.E."/>
            <person name="Felis G.E."/>
            <person name="de Vos W.M."/>
            <person name="Barrangou R."/>
            <person name="Klaenhammer T.R."/>
            <person name="Caufield P.W."/>
            <person name="Cui Y."/>
            <person name="Zhang H."/>
            <person name="O'Toole P.W."/>
        </authorList>
    </citation>
    <scope>NUCLEOTIDE SEQUENCE [LARGE SCALE GENOMIC DNA]</scope>
    <source>
        <strain evidence="6 7">JCM 17158</strain>
    </source>
</reference>
<dbReference type="InterPro" id="IPR035472">
    <property type="entry name" value="RpiR-like_SIS"/>
</dbReference>
<gene>
    <name evidence="6" type="ORF">FD02_GL000250</name>
</gene>
<dbReference type="OrthoDB" id="370421at2"/>
<keyword evidence="2" id="KW-0238">DNA-binding</keyword>
<name>A0A0R1JR26_9LACO</name>
<dbReference type="GO" id="GO:1901135">
    <property type="term" value="P:carbohydrate derivative metabolic process"/>
    <property type="evidence" value="ECO:0007669"/>
    <property type="project" value="InterPro"/>
</dbReference>
<dbReference type="Gene3D" id="1.10.10.10">
    <property type="entry name" value="Winged helix-like DNA-binding domain superfamily/Winged helix DNA-binding domain"/>
    <property type="match status" value="1"/>
</dbReference>
<dbReference type="GO" id="GO:0003677">
    <property type="term" value="F:DNA binding"/>
    <property type="evidence" value="ECO:0007669"/>
    <property type="project" value="UniProtKB-KW"/>
</dbReference>
<dbReference type="Pfam" id="PF01418">
    <property type="entry name" value="HTH_6"/>
    <property type="match status" value="1"/>
</dbReference>
<protein>
    <submittedName>
        <fullName evidence="6">Transcriptional regulator</fullName>
    </submittedName>
</protein>
<dbReference type="PROSITE" id="PS51464">
    <property type="entry name" value="SIS"/>
    <property type="match status" value="1"/>
</dbReference>
<keyword evidence="1" id="KW-0805">Transcription regulation</keyword>
<dbReference type="RefSeq" id="WP_054722976.1">
    <property type="nucleotide sequence ID" value="NZ_AZDJ01000030.1"/>
</dbReference>
<feature type="domain" description="SIS" evidence="5">
    <location>
        <begin position="123"/>
        <end position="265"/>
    </location>
</feature>
<evidence type="ECO:0000259" key="4">
    <source>
        <dbReference type="PROSITE" id="PS51071"/>
    </source>
</evidence>
<evidence type="ECO:0000313" key="7">
    <source>
        <dbReference type="Proteomes" id="UP000051804"/>
    </source>
</evidence>
<dbReference type="PANTHER" id="PTHR30514">
    <property type="entry name" value="GLUCOKINASE"/>
    <property type="match status" value="1"/>
</dbReference>
<accession>A0A0R1JR26</accession>
<dbReference type="Gene3D" id="3.40.50.10490">
    <property type="entry name" value="Glucose-6-phosphate isomerase like protein, domain 1"/>
    <property type="match status" value="1"/>
</dbReference>
<dbReference type="InterPro" id="IPR046348">
    <property type="entry name" value="SIS_dom_sf"/>
</dbReference>
<dbReference type="InterPro" id="IPR036388">
    <property type="entry name" value="WH-like_DNA-bd_sf"/>
</dbReference>
<comment type="caution">
    <text evidence="6">The sequence shown here is derived from an EMBL/GenBank/DDBJ whole genome shotgun (WGS) entry which is preliminary data.</text>
</comment>
<evidence type="ECO:0000256" key="2">
    <source>
        <dbReference type="ARBA" id="ARBA00023125"/>
    </source>
</evidence>
<organism evidence="6 7">
    <name type="scientific">Lacticaseibacillus nasuensis JCM 17158</name>
    <dbReference type="NCBI Taxonomy" id="1291734"/>
    <lineage>
        <taxon>Bacteria</taxon>
        <taxon>Bacillati</taxon>
        <taxon>Bacillota</taxon>
        <taxon>Bacilli</taxon>
        <taxon>Lactobacillales</taxon>
        <taxon>Lactobacillaceae</taxon>
        <taxon>Lacticaseibacillus</taxon>
    </lineage>
</organism>
<dbReference type="PATRIC" id="fig|1291734.4.peg.258"/>
<feature type="domain" description="HTH rpiR-type" evidence="4">
    <location>
        <begin position="1"/>
        <end position="77"/>
    </location>
</feature>
<dbReference type="SUPFAM" id="SSF46689">
    <property type="entry name" value="Homeodomain-like"/>
    <property type="match status" value="1"/>
</dbReference>
<evidence type="ECO:0000256" key="3">
    <source>
        <dbReference type="ARBA" id="ARBA00023163"/>
    </source>
</evidence>
<evidence type="ECO:0000313" key="6">
    <source>
        <dbReference type="EMBL" id="KRK71065.1"/>
    </source>
</evidence>
<evidence type="ECO:0000256" key="1">
    <source>
        <dbReference type="ARBA" id="ARBA00023015"/>
    </source>
</evidence>
<dbReference type="SUPFAM" id="SSF53697">
    <property type="entry name" value="SIS domain"/>
    <property type="match status" value="1"/>
</dbReference>
<dbReference type="InterPro" id="IPR000281">
    <property type="entry name" value="HTH_RpiR"/>
</dbReference>
<dbReference type="Proteomes" id="UP000051804">
    <property type="component" value="Unassembled WGS sequence"/>
</dbReference>
<keyword evidence="3" id="KW-0804">Transcription</keyword>